<feature type="region of interest" description="Disordered" evidence="1">
    <location>
        <begin position="235"/>
        <end position="269"/>
    </location>
</feature>
<keyword evidence="3" id="KW-1185">Reference proteome</keyword>
<organism evidence="2 3">
    <name type="scientific">Chloropicon primus</name>
    <dbReference type="NCBI Taxonomy" id="1764295"/>
    <lineage>
        <taxon>Eukaryota</taxon>
        <taxon>Viridiplantae</taxon>
        <taxon>Chlorophyta</taxon>
        <taxon>Chloropicophyceae</taxon>
        <taxon>Chloropicales</taxon>
        <taxon>Chloropicaceae</taxon>
        <taxon>Chloropicon</taxon>
    </lineage>
</organism>
<dbReference type="AlphaFoldDB" id="A0A5B8MPK1"/>
<feature type="region of interest" description="Disordered" evidence="1">
    <location>
        <begin position="165"/>
        <end position="187"/>
    </location>
</feature>
<feature type="compositionally biased region" description="Gly residues" evidence="1">
    <location>
        <begin position="170"/>
        <end position="182"/>
    </location>
</feature>
<name>A0A5B8MPK1_9CHLO</name>
<dbReference type="InterPro" id="IPR042120">
    <property type="entry name" value="MutL_C_dimsub"/>
</dbReference>
<sequence length="300" mass="30856">MIPKAGACECCAGGGREAVRLRVDAAFRAGRTGIGVGDIKSLSYLETSIVPASITRGMLDRALCLGQVDNKFVASVCGSTLVLFDQHAADERVRLERFTEILTEDLGSRDRDSSSSPASVNVYGFGGSEASLHGAGNAKGRSEDIATAFANGIVSGINTLDRSSSHAVYGAGGNAKSEGGGQSSAHAENWKGAVSGTSGSVSKSASDSHDHYHAYKPYVHAMADGHYGAEGYGPMVASQGGQHSDSEASGAQAGSSNVAGTRSYQGPSPEALRRVSMGVQHATSEGLGFLTWLKPGYGFD</sequence>
<dbReference type="OrthoDB" id="429932at2759"/>
<proteinExistence type="predicted"/>
<dbReference type="InterPro" id="IPR037198">
    <property type="entry name" value="MutL_C_sf"/>
</dbReference>
<reference evidence="2 3" key="1">
    <citation type="submission" date="2018-07" db="EMBL/GenBank/DDBJ databases">
        <title>The complete nuclear genome of the prasinophyte Chloropicon primus (CCMP1205).</title>
        <authorList>
            <person name="Pombert J.-F."/>
            <person name="Otis C."/>
            <person name="Turmel M."/>
            <person name="Lemieux C."/>
        </authorList>
    </citation>
    <scope>NUCLEOTIDE SEQUENCE [LARGE SCALE GENOMIC DNA]</scope>
    <source>
        <strain evidence="2 3">CCMP1205</strain>
    </source>
</reference>
<protein>
    <submittedName>
        <fullName evidence="2">Uncharacterized protein</fullName>
    </submittedName>
</protein>
<dbReference type="STRING" id="1764295.A0A5B8MPK1"/>
<evidence type="ECO:0000313" key="2">
    <source>
        <dbReference type="EMBL" id="QDZ21525.1"/>
    </source>
</evidence>
<dbReference type="SUPFAM" id="SSF118116">
    <property type="entry name" value="DNA mismatch repair protein MutL"/>
    <property type="match status" value="1"/>
</dbReference>
<accession>A0A5B8MPK1</accession>
<dbReference type="EMBL" id="CP031038">
    <property type="protein sequence ID" value="QDZ21525.1"/>
    <property type="molecule type" value="Genomic_DNA"/>
</dbReference>
<dbReference type="Proteomes" id="UP000316726">
    <property type="component" value="Chromosome 5"/>
</dbReference>
<dbReference type="Gene3D" id="3.30.1540.20">
    <property type="entry name" value="MutL, C-terminal domain, dimerisation subdomain"/>
    <property type="match status" value="1"/>
</dbReference>
<gene>
    <name evidence="2" type="ORF">A3770_05p40430</name>
</gene>
<evidence type="ECO:0000313" key="3">
    <source>
        <dbReference type="Proteomes" id="UP000316726"/>
    </source>
</evidence>
<feature type="compositionally biased region" description="Polar residues" evidence="1">
    <location>
        <begin position="239"/>
        <end position="266"/>
    </location>
</feature>
<evidence type="ECO:0000256" key="1">
    <source>
        <dbReference type="SAM" id="MobiDB-lite"/>
    </source>
</evidence>